<gene>
    <name evidence="2" type="ORF">ACFOW1_15405</name>
</gene>
<feature type="transmembrane region" description="Helical" evidence="1">
    <location>
        <begin position="101"/>
        <end position="124"/>
    </location>
</feature>
<keyword evidence="1" id="KW-1133">Transmembrane helix</keyword>
<accession>A0ABV8Q1N5</accession>
<feature type="transmembrane region" description="Helical" evidence="1">
    <location>
        <begin position="31"/>
        <end position="51"/>
    </location>
</feature>
<protein>
    <submittedName>
        <fullName evidence="2">Uncharacterized protein</fullName>
    </submittedName>
</protein>
<keyword evidence="1" id="KW-0472">Membrane</keyword>
<keyword evidence="3" id="KW-1185">Reference proteome</keyword>
<dbReference type="Proteomes" id="UP001595906">
    <property type="component" value="Unassembled WGS sequence"/>
</dbReference>
<feature type="transmembrane region" description="Helical" evidence="1">
    <location>
        <begin position="58"/>
        <end position="76"/>
    </location>
</feature>
<sequence>MKHFLNYIYYFLYDFTKKLGGRDPEESATLYASWIVFAIFFPLLSFFVFKIVGKGGEIFYLLSALLFGGGIHYFNLKFIKKEIDVPHLLLVHCNESKLAKVVGYIIAILLLVGAPIFGFFILALI</sequence>
<dbReference type="RefSeq" id="WP_379015506.1">
    <property type="nucleotide sequence ID" value="NZ_JBHSDC010000029.1"/>
</dbReference>
<name>A0ABV8Q1N5_9BACT</name>
<evidence type="ECO:0000313" key="2">
    <source>
        <dbReference type="EMBL" id="MFC4233288.1"/>
    </source>
</evidence>
<reference evidence="3" key="1">
    <citation type="journal article" date="2019" name="Int. J. Syst. Evol. Microbiol.">
        <title>The Global Catalogue of Microorganisms (GCM) 10K type strain sequencing project: providing services to taxonomists for standard genome sequencing and annotation.</title>
        <authorList>
            <consortium name="The Broad Institute Genomics Platform"/>
            <consortium name="The Broad Institute Genome Sequencing Center for Infectious Disease"/>
            <person name="Wu L."/>
            <person name="Ma J."/>
        </authorList>
    </citation>
    <scope>NUCLEOTIDE SEQUENCE [LARGE SCALE GENOMIC DNA]</scope>
    <source>
        <strain evidence="3">CECT 8010</strain>
    </source>
</reference>
<organism evidence="2 3">
    <name type="scientific">Parasediminibacterium paludis</name>
    <dbReference type="NCBI Taxonomy" id="908966"/>
    <lineage>
        <taxon>Bacteria</taxon>
        <taxon>Pseudomonadati</taxon>
        <taxon>Bacteroidota</taxon>
        <taxon>Chitinophagia</taxon>
        <taxon>Chitinophagales</taxon>
        <taxon>Chitinophagaceae</taxon>
        <taxon>Parasediminibacterium</taxon>
    </lineage>
</organism>
<evidence type="ECO:0000256" key="1">
    <source>
        <dbReference type="SAM" id="Phobius"/>
    </source>
</evidence>
<keyword evidence="1" id="KW-0812">Transmembrane</keyword>
<evidence type="ECO:0000313" key="3">
    <source>
        <dbReference type="Proteomes" id="UP001595906"/>
    </source>
</evidence>
<dbReference type="EMBL" id="JBHSDC010000029">
    <property type="protein sequence ID" value="MFC4233288.1"/>
    <property type="molecule type" value="Genomic_DNA"/>
</dbReference>
<comment type="caution">
    <text evidence="2">The sequence shown here is derived from an EMBL/GenBank/DDBJ whole genome shotgun (WGS) entry which is preliminary data.</text>
</comment>
<proteinExistence type="predicted"/>